<proteinExistence type="predicted"/>
<protein>
    <submittedName>
        <fullName evidence="1">Uncharacterized protein</fullName>
    </submittedName>
</protein>
<evidence type="ECO:0000313" key="2">
    <source>
        <dbReference type="Proteomes" id="UP000028990"/>
    </source>
</evidence>
<organism evidence="1 2">
    <name type="scientific">Fukomys damarensis</name>
    <name type="common">Damaraland mole rat</name>
    <name type="synonym">Cryptomys damarensis</name>
    <dbReference type="NCBI Taxonomy" id="885580"/>
    <lineage>
        <taxon>Eukaryota</taxon>
        <taxon>Metazoa</taxon>
        <taxon>Chordata</taxon>
        <taxon>Craniata</taxon>
        <taxon>Vertebrata</taxon>
        <taxon>Euteleostomi</taxon>
        <taxon>Mammalia</taxon>
        <taxon>Eutheria</taxon>
        <taxon>Euarchontoglires</taxon>
        <taxon>Glires</taxon>
        <taxon>Rodentia</taxon>
        <taxon>Hystricomorpha</taxon>
        <taxon>Bathyergidae</taxon>
        <taxon>Fukomys</taxon>
    </lineage>
</organism>
<evidence type="ECO:0000313" key="1">
    <source>
        <dbReference type="EMBL" id="KFO37881.1"/>
    </source>
</evidence>
<gene>
    <name evidence="1" type="ORF">H920_00676</name>
</gene>
<reference evidence="1 2" key="1">
    <citation type="submission" date="2013-11" db="EMBL/GenBank/DDBJ databases">
        <title>The Damaraland mole rat (Fukomys damarensis) genome and evolution of African mole rats.</title>
        <authorList>
            <person name="Gladyshev V.N."/>
            <person name="Fang X."/>
        </authorList>
    </citation>
    <scope>NUCLEOTIDE SEQUENCE [LARGE SCALE GENOMIC DNA]</scope>
    <source>
        <tissue evidence="1">Liver</tissue>
    </source>
</reference>
<dbReference type="AlphaFoldDB" id="A0A091EQ87"/>
<sequence>MSLGLVKITRPNALTAKETQEQTGPKDNRSSPWCSCFLAEKEKIQRTTVLITTNAGCEEKTLQLAFF</sequence>
<dbReference type="Proteomes" id="UP000028990">
    <property type="component" value="Unassembled WGS sequence"/>
</dbReference>
<dbReference type="EMBL" id="KN120688">
    <property type="protein sequence ID" value="KFO37881.1"/>
    <property type="molecule type" value="Genomic_DNA"/>
</dbReference>
<keyword evidence="2" id="KW-1185">Reference proteome</keyword>
<accession>A0A091EQ87</accession>
<name>A0A091EQ87_FUKDA</name>